<evidence type="ECO:0000313" key="3">
    <source>
        <dbReference type="Proteomes" id="UP000054549"/>
    </source>
</evidence>
<dbReference type="Proteomes" id="UP000054549">
    <property type="component" value="Unassembled WGS sequence"/>
</dbReference>
<reference evidence="2 3" key="1">
    <citation type="submission" date="2014-04" db="EMBL/GenBank/DDBJ databases">
        <title>Evolutionary Origins and Diversification of the Mycorrhizal Mutualists.</title>
        <authorList>
            <consortium name="DOE Joint Genome Institute"/>
            <consortium name="Mycorrhizal Genomics Consortium"/>
            <person name="Kohler A."/>
            <person name="Kuo A."/>
            <person name="Nagy L.G."/>
            <person name="Floudas D."/>
            <person name="Copeland A."/>
            <person name="Barry K.W."/>
            <person name="Cichocki N."/>
            <person name="Veneault-Fourrey C."/>
            <person name="LaButti K."/>
            <person name="Lindquist E.A."/>
            <person name="Lipzen A."/>
            <person name="Lundell T."/>
            <person name="Morin E."/>
            <person name="Murat C."/>
            <person name="Riley R."/>
            <person name="Ohm R."/>
            <person name="Sun H."/>
            <person name="Tunlid A."/>
            <person name="Henrissat B."/>
            <person name="Grigoriev I.V."/>
            <person name="Hibbett D.S."/>
            <person name="Martin F."/>
        </authorList>
    </citation>
    <scope>NUCLEOTIDE SEQUENCE [LARGE SCALE GENOMIC DNA]</scope>
    <source>
        <strain evidence="2 3">Koide BX008</strain>
    </source>
</reference>
<feature type="compositionally biased region" description="Basic and acidic residues" evidence="1">
    <location>
        <begin position="174"/>
        <end position="185"/>
    </location>
</feature>
<accession>A0A0C2RZ53</accession>
<keyword evidence="3" id="KW-1185">Reference proteome</keyword>
<dbReference type="EMBL" id="KN818490">
    <property type="protein sequence ID" value="KIL55645.1"/>
    <property type="molecule type" value="Genomic_DNA"/>
</dbReference>
<evidence type="ECO:0000313" key="2">
    <source>
        <dbReference type="EMBL" id="KIL55645.1"/>
    </source>
</evidence>
<proteinExistence type="predicted"/>
<dbReference type="HOGENOM" id="CLU_1044080_0_0_1"/>
<sequence length="306" mass="32773">MANLDQSNNESQPLVQPRNTYRQFLASASGLGHQLYDFITIPLQIPIDGLVPRSTDENSPSTPILPGSYPSERCSSVESAAIGSIPLKKHDLFPSARMGAEEVTASGSQVIEELEQHEAFYGLSEGPVASHNLSQSKRLEEPAMLPSAEQVITSAPQAREGDRSEGSAVSLFTEDVRDAQSREAGDGSDPGISIDSTLPSQVPPIRSEAPSMNRGNGKAQNRGTGCGVDPGFPIPIETPTVATETRSITLFQGSSNVQISNTKFTTIGGDATIFQFGDGQFTEAHKNLVRRIYACQSKHNSIFVDL</sequence>
<evidence type="ECO:0000256" key="1">
    <source>
        <dbReference type="SAM" id="MobiDB-lite"/>
    </source>
</evidence>
<name>A0A0C2RZ53_AMAMK</name>
<feature type="region of interest" description="Disordered" evidence="1">
    <location>
        <begin position="153"/>
        <end position="231"/>
    </location>
</feature>
<protein>
    <submittedName>
        <fullName evidence="2">Uncharacterized protein</fullName>
    </submittedName>
</protein>
<dbReference type="AlphaFoldDB" id="A0A0C2RZ53"/>
<gene>
    <name evidence="2" type="ORF">M378DRAFT_577309</name>
</gene>
<organism evidence="2 3">
    <name type="scientific">Amanita muscaria (strain Koide BX008)</name>
    <dbReference type="NCBI Taxonomy" id="946122"/>
    <lineage>
        <taxon>Eukaryota</taxon>
        <taxon>Fungi</taxon>
        <taxon>Dikarya</taxon>
        <taxon>Basidiomycota</taxon>
        <taxon>Agaricomycotina</taxon>
        <taxon>Agaricomycetes</taxon>
        <taxon>Agaricomycetidae</taxon>
        <taxon>Agaricales</taxon>
        <taxon>Pluteineae</taxon>
        <taxon>Amanitaceae</taxon>
        <taxon>Amanita</taxon>
    </lineage>
</organism>
<dbReference type="InParanoid" id="A0A0C2RZ53"/>